<dbReference type="InterPro" id="IPR008922">
    <property type="entry name" value="Di-copper_centre_dom_sf"/>
</dbReference>
<evidence type="ECO:0000256" key="9">
    <source>
        <dbReference type="ARBA" id="ARBA00023136"/>
    </source>
</evidence>
<dbReference type="SUPFAM" id="SSF48056">
    <property type="entry name" value="Di-copper centre-containing domain"/>
    <property type="match status" value="1"/>
</dbReference>
<dbReference type="PANTHER" id="PTHR11474">
    <property type="entry name" value="TYROSINASE FAMILY MEMBER"/>
    <property type="match status" value="1"/>
</dbReference>
<evidence type="ECO:0000256" key="7">
    <source>
        <dbReference type="ARBA" id="ARBA00023008"/>
    </source>
</evidence>
<evidence type="ECO:0000256" key="4">
    <source>
        <dbReference type="ARBA" id="ARBA00022723"/>
    </source>
</evidence>
<protein>
    <recommendedName>
        <fullName evidence="11">Tyrosinase</fullName>
        <ecNumber evidence="2">1.14.18.1</ecNumber>
    </recommendedName>
    <alternativeName>
        <fullName evidence="12">Monophenol monooxygenase</fullName>
    </alternativeName>
</protein>
<sequence length="203" mass="23463">MRRRGLSRAGRPRHPPLQPRLAPRPSRRTPGCRPHHRSDQTPQTRHPHPRHPRAGIAGPAQQVSTYDLFTVWHHLAMGRLTPPTQGDRNAAHSGPVFLPWHRLMLLLPELQMQRVLGTEEFALPYWDWAADGDLPAAQQAATPHRRRHVLDPHQPAGNTGRHARREHVLHLRQTPLTTQRRRRRCVVTQERPELRSCPVRRLP</sequence>
<evidence type="ECO:0000256" key="3">
    <source>
        <dbReference type="ARBA" id="ARBA00022692"/>
    </source>
</evidence>
<proteinExistence type="predicted"/>
<evidence type="ECO:0000256" key="2">
    <source>
        <dbReference type="ARBA" id="ARBA00011906"/>
    </source>
</evidence>
<feature type="compositionally biased region" description="Basic residues" evidence="14">
    <location>
        <begin position="1"/>
        <end position="14"/>
    </location>
</feature>
<keyword evidence="8" id="KW-0503">Monooxygenase</keyword>
<comment type="subcellular location">
    <subcellularLocation>
        <location evidence="13">Endomembrane system</location>
        <topology evidence="13">Single-pass type I membrane protein</topology>
    </subcellularLocation>
</comment>
<keyword evidence="4" id="KW-0479">Metal-binding</keyword>
<dbReference type="Gene3D" id="1.10.1280.10">
    <property type="entry name" value="Di-copper center containing domain from catechol oxidase"/>
    <property type="match status" value="1"/>
</dbReference>
<keyword evidence="10" id="KW-0325">Glycoprotein</keyword>
<dbReference type="GO" id="GO:0042438">
    <property type="term" value="P:melanin biosynthetic process"/>
    <property type="evidence" value="ECO:0007669"/>
    <property type="project" value="TreeGrafter"/>
</dbReference>
<dbReference type="AlphaFoldDB" id="A0A6N7YXA6"/>
<dbReference type="InterPro" id="IPR050316">
    <property type="entry name" value="Tyrosinase/Hemocyanin"/>
</dbReference>
<keyword evidence="9" id="KW-0472">Membrane</keyword>
<dbReference type="GO" id="GO:0012505">
    <property type="term" value="C:endomembrane system"/>
    <property type="evidence" value="ECO:0007669"/>
    <property type="project" value="UniProtKB-SubCell"/>
</dbReference>
<accession>A0A6N7YXA6</accession>
<comment type="caution">
    <text evidence="16">The sequence shown here is derived from an EMBL/GenBank/DDBJ whole genome shotgun (WGS) entry which is preliminary data.</text>
</comment>
<dbReference type="Proteomes" id="UP000440096">
    <property type="component" value="Unassembled WGS sequence"/>
</dbReference>
<comment type="cofactor">
    <cofactor evidence="1">
        <name>Cu(2+)</name>
        <dbReference type="ChEBI" id="CHEBI:29036"/>
    </cofactor>
</comment>
<keyword evidence="6" id="KW-0560">Oxidoreductase</keyword>
<keyword evidence="3" id="KW-0812">Transmembrane</keyword>
<keyword evidence="17" id="KW-1185">Reference proteome</keyword>
<name>A0A6N7YXA6_9PSEU</name>
<dbReference type="GO" id="GO:0046872">
    <property type="term" value="F:metal ion binding"/>
    <property type="evidence" value="ECO:0007669"/>
    <property type="project" value="UniProtKB-KW"/>
</dbReference>
<reference evidence="16 17" key="1">
    <citation type="submission" date="2019-11" db="EMBL/GenBank/DDBJ databases">
        <title>Draft genome of Amycolatopsis RM579.</title>
        <authorList>
            <person name="Duangmal K."/>
            <person name="Mingma R."/>
        </authorList>
    </citation>
    <scope>NUCLEOTIDE SEQUENCE [LARGE SCALE GENOMIC DNA]</scope>
    <source>
        <strain evidence="16 17">RM579</strain>
    </source>
</reference>
<dbReference type="EMBL" id="WMBA01000036">
    <property type="protein sequence ID" value="MTD56562.1"/>
    <property type="molecule type" value="Genomic_DNA"/>
</dbReference>
<keyword evidence="7" id="KW-0186">Copper</keyword>
<dbReference type="OrthoDB" id="2874181at2"/>
<dbReference type="PANTHER" id="PTHR11474:SF124">
    <property type="entry name" value="TYROSINASE"/>
    <property type="match status" value="1"/>
</dbReference>
<feature type="region of interest" description="Disordered" evidence="14">
    <location>
        <begin position="143"/>
        <end position="162"/>
    </location>
</feature>
<feature type="domain" description="Tyrosinase copper-binding" evidence="15">
    <location>
        <begin position="92"/>
        <end position="109"/>
    </location>
</feature>
<evidence type="ECO:0000313" key="17">
    <source>
        <dbReference type="Proteomes" id="UP000440096"/>
    </source>
</evidence>
<organism evidence="16 17">
    <name type="scientific">Amycolatopsis pithecellobii</name>
    <dbReference type="NCBI Taxonomy" id="664692"/>
    <lineage>
        <taxon>Bacteria</taxon>
        <taxon>Bacillati</taxon>
        <taxon>Actinomycetota</taxon>
        <taxon>Actinomycetes</taxon>
        <taxon>Pseudonocardiales</taxon>
        <taxon>Pseudonocardiaceae</taxon>
        <taxon>Amycolatopsis</taxon>
    </lineage>
</organism>
<gene>
    <name evidence="16" type="ORF">GKO32_21680</name>
</gene>
<evidence type="ECO:0000256" key="1">
    <source>
        <dbReference type="ARBA" id="ARBA00001973"/>
    </source>
</evidence>
<evidence type="ECO:0000256" key="13">
    <source>
        <dbReference type="ARBA" id="ARBA00046288"/>
    </source>
</evidence>
<dbReference type="Pfam" id="PF00264">
    <property type="entry name" value="Tyrosinase"/>
    <property type="match status" value="1"/>
</dbReference>
<dbReference type="RefSeq" id="WP_154758776.1">
    <property type="nucleotide sequence ID" value="NZ_WMBA01000036.1"/>
</dbReference>
<evidence type="ECO:0000256" key="5">
    <source>
        <dbReference type="ARBA" id="ARBA00022729"/>
    </source>
</evidence>
<dbReference type="GO" id="GO:0043473">
    <property type="term" value="P:pigmentation"/>
    <property type="evidence" value="ECO:0007669"/>
    <property type="project" value="TreeGrafter"/>
</dbReference>
<evidence type="ECO:0000259" key="15">
    <source>
        <dbReference type="PROSITE" id="PS00497"/>
    </source>
</evidence>
<evidence type="ECO:0000313" key="16">
    <source>
        <dbReference type="EMBL" id="MTD56562.1"/>
    </source>
</evidence>
<evidence type="ECO:0000256" key="11">
    <source>
        <dbReference type="ARBA" id="ARBA00039304"/>
    </source>
</evidence>
<dbReference type="GO" id="GO:0004503">
    <property type="term" value="F:tyrosinase activity"/>
    <property type="evidence" value="ECO:0007669"/>
    <property type="project" value="UniProtKB-EC"/>
</dbReference>
<evidence type="ECO:0000256" key="12">
    <source>
        <dbReference type="ARBA" id="ARBA00042251"/>
    </source>
</evidence>
<evidence type="ECO:0000256" key="8">
    <source>
        <dbReference type="ARBA" id="ARBA00023033"/>
    </source>
</evidence>
<dbReference type="EC" id="1.14.18.1" evidence="2"/>
<evidence type="ECO:0000256" key="6">
    <source>
        <dbReference type="ARBA" id="ARBA00023002"/>
    </source>
</evidence>
<evidence type="ECO:0000256" key="10">
    <source>
        <dbReference type="ARBA" id="ARBA00023180"/>
    </source>
</evidence>
<keyword evidence="5" id="KW-0732">Signal</keyword>
<evidence type="ECO:0000256" key="14">
    <source>
        <dbReference type="SAM" id="MobiDB-lite"/>
    </source>
</evidence>
<dbReference type="InterPro" id="IPR002227">
    <property type="entry name" value="Tyrosinase_Cu-bd"/>
</dbReference>
<feature type="region of interest" description="Disordered" evidence="14">
    <location>
        <begin position="1"/>
        <end position="57"/>
    </location>
</feature>
<dbReference type="PROSITE" id="PS00497">
    <property type="entry name" value="TYROSINASE_1"/>
    <property type="match status" value="1"/>
</dbReference>